<evidence type="ECO:0000313" key="1">
    <source>
        <dbReference type="EMBL" id="RVU36390.1"/>
    </source>
</evidence>
<proteinExistence type="predicted"/>
<evidence type="ECO:0000313" key="2">
    <source>
        <dbReference type="Proteomes" id="UP000287447"/>
    </source>
</evidence>
<accession>A0A437QPI8</accession>
<dbReference type="EMBL" id="SADE01000002">
    <property type="protein sequence ID" value="RVU36390.1"/>
    <property type="molecule type" value="Genomic_DNA"/>
</dbReference>
<comment type="caution">
    <text evidence="1">The sequence shown here is derived from an EMBL/GenBank/DDBJ whole genome shotgun (WGS) entry which is preliminary data.</text>
</comment>
<dbReference type="AlphaFoldDB" id="A0A437QPI8"/>
<gene>
    <name evidence="1" type="ORF">EOI86_14385</name>
</gene>
<protein>
    <submittedName>
        <fullName evidence="1">Uncharacterized protein</fullName>
    </submittedName>
</protein>
<keyword evidence="2" id="KW-1185">Reference proteome</keyword>
<dbReference type="Proteomes" id="UP000287447">
    <property type="component" value="Unassembled WGS sequence"/>
</dbReference>
<name>A0A437QPI8_9PROT</name>
<dbReference type="OrthoDB" id="5195437at2"/>
<organism evidence="1 2">
    <name type="scientific">Hwanghaeella grinnelliae</name>
    <dbReference type="NCBI Taxonomy" id="2500179"/>
    <lineage>
        <taxon>Bacteria</taxon>
        <taxon>Pseudomonadati</taxon>
        <taxon>Pseudomonadota</taxon>
        <taxon>Alphaproteobacteria</taxon>
        <taxon>Rhodospirillales</taxon>
        <taxon>Rhodospirillaceae</taxon>
        <taxon>Hwanghaeella</taxon>
    </lineage>
</organism>
<sequence>MAHSNKVKRSVETPEGSLCVDLFERPGGGYGFELYRRDGEDPSGWYPIGGYKDLHFETEEAAWQAADRAVPWFRDQATNSG</sequence>
<dbReference type="RefSeq" id="WP_127765866.1">
    <property type="nucleotide sequence ID" value="NZ_SADE01000002.1"/>
</dbReference>
<reference evidence="2" key="1">
    <citation type="submission" date="2019-01" db="EMBL/GenBank/DDBJ databases">
        <title>Gri0909 isolated from a small marine red alga.</title>
        <authorList>
            <person name="Kim J."/>
            <person name="Jeong S.E."/>
            <person name="Jeon C.O."/>
        </authorList>
    </citation>
    <scope>NUCLEOTIDE SEQUENCE [LARGE SCALE GENOMIC DNA]</scope>
    <source>
        <strain evidence="2">Gri0909</strain>
    </source>
</reference>